<dbReference type="Proteomes" id="UP001148662">
    <property type="component" value="Unassembled WGS sequence"/>
</dbReference>
<reference evidence="1" key="1">
    <citation type="submission" date="2022-07" db="EMBL/GenBank/DDBJ databases">
        <title>Genome Sequence of Phlebia brevispora.</title>
        <authorList>
            <person name="Buettner E."/>
        </authorList>
    </citation>
    <scope>NUCLEOTIDE SEQUENCE</scope>
    <source>
        <strain evidence="1">MPL23</strain>
    </source>
</reference>
<proteinExistence type="predicted"/>
<evidence type="ECO:0000313" key="1">
    <source>
        <dbReference type="EMBL" id="KAJ3539770.1"/>
    </source>
</evidence>
<accession>A0ACC1SHJ0</accession>
<evidence type="ECO:0000313" key="2">
    <source>
        <dbReference type="Proteomes" id="UP001148662"/>
    </source>
</evidence>
<gene>
    <name evidence="1" type="ORF">NM688_g6318</name>
</gene>
<dbReference type="EMBL" id="JANHOG010001283">
    <property type="protein sequence ID" value="KAJ3539770.1"/>
    <property type="molecule type" value="Genomic_DNA"/>
</dbReference>
<protein>
    <submittedName>
        <fullName evidence="1">Uncharacterized protein</fullName>
    </submittedName>
</protein>
<keyword evidence="2" id="KW-1185">Reference proteome</keyword>
<comment type="caution">
    <text evidence="1">The sequence shown here is derived from an EMBL/GenBank/DDBJ whole genome shotgun (WGS) entry which is preliminary data.</text>
</comment>
<sequence>MTRRVLAEPEAALLQLAMAAYGAISSRNRLDGPLASTFWHCKPRPGVVNAPTYLTIHHLTLEIAQKFDGLVPYLHACFAEELERGMTYPQEILQGEPYTQTMFESYFFAADVFVAIVGEGELEMPEKKADGSEVQVDIEETRNGRSWEECIAGLYYVKPNYPGRSSHICNAGFLIPATQRGKGFGSVLAKSYLHYAPQLGYEASVFNLVYVNNIASVKLWEALNFTKAGLIPRAGRLKKADGSGEEYVDAWVFYKRFNDDTAAASAEVSSV</sequence>
<organism evidence="1 2">
    <name type="scientific">Phlebia brevispora</name>
    <dbReference type="NCBI Taxonomy" id="194682"/>
    <lineage>
        <taxon>Eukaryota</taxon>
        <taxon>Fungi</taxon>
        <taxon>Dikarya</taxon>
        <taxon>Basidiomycota</taxon>
        <taxon>Agaricomycotina</taxon>
        <taxon>Agaricomycetes</taxon>
        <taxon>Polyporales</taxon>
        <taxon>Meruliaceae</taxon>
        <taxon>Phlebia</taxon>
    </lineage>
</organism>
<name>A0ACC1SHJ0_9APHY</name>